<dbReference type="Gene3D" id="3.40.50.300">
    <property type="entry name" value="P-loop containing nucleotide triphosphate hydrolases"/>
    <property type="match status" value="1"/>
</dbReference>
<dbReference type="EMBL" id="SSOD01000002">
    <property type="protein sequence ID" value="THF64435.1"/>
    <property type="molecule type" value="Genomic_DNA"/>
</dbReference>
<dbReference type="SUPFAM" id="SSF53795">
    <property type="entry name" value="PEP carboxykinase-like"/>
    <property type="match status" value="1"/>
</dbReference>
<dbReference type="Proteomes" id="UP000307956">
    <property type="component" value="Unassembled WGS sequence"/>
</dbReference>
<dbReference type="AlphaFoldDB" id="A0A4S4B0N9"/>
<sequence length="314" mass="34583">MQTACFPMAHSPFVPLATLPARTLADWLAQGRLALRTGPLTFRIACGEGIVADNLRLLYGHHAVADSPPFADFHIEVARPVALRRWVRPQVEFRLDGYAPFLSLPAAQAFAMMEWGMNWCVASHCHQYLLLHAAVLARGDDAVLLPAPPGSGKSTLCAYLSHRGWRLLSDELALIVPGEGRVYGLVRPISLKNDAIEVIRRTLPESTIGPPVRDTKKGVVTHLAPPPGSVDESDRPALLRWIVTPRYRAGSTLHAERIPRPEAMAMLIDNAFNYDVLGETAFSTLTTLLGRGPAFDLHYAQFDDALRWFNALEA</sequence>
<proteinExistence type="predicted"/>
<dbReference type="InterPro" id="IPR027417">
    <property type="entry name" value="P-loop_NTPase"/>
</dbReference>
<organism evidence="1 2">
    <name type="scientific">Pseudothauera rhizosphaerae</name>
    <dbReference type="NCBI Taxonomy" id="2565932"/>
    <lineage>
        <taxon>Bacteria</taxon>
        <taxon>Pseudomonadati</taxon>
        <taxon>Pseudomonadota</taxon>
        <taxon>Betaproteobacteria</taxon>
        <taxon>Rhodocyclales</taxon>
        <taxon>Zoogloeaceae</taxon>
        <taxon>Pseudothauera</taxon>
    </lineage>
</organism>
<dbReference type="OrthoDB" id="4544211at2"/>
<evidence type="ECO:0000313" key="1">
    <source>
        <dbReference type="EMBL" id="THF64435.1"/>
    </source>
</evidence>
<evidence type="ECO:0000313" key="2">
    <source>
        <dbReference type="Proteomes" id="UP000307956"/>
    </source>
</evidence>
<keyword evidence="2" id="KW-1185">Reference proteome</keyword>
<accession>A0A4S4B0N9</accession>
<comment type="caution">
    <text evidence="1">The sequence shown here is derived from an EMBL/GenBank/DDBJ whole genome shotgun (WGS) entry which is preliminary data.</text>
</comment>
<gene>
    <name evidence="1" type="ORF">E6O51_03775</name>
</gene>
<dbReference type="InterPro" id="IPR027600">
    <property type="entry name" value="HprK-rel_A"/>
</dbReference>
<dbReference type="GO" id="GO:0016301">
    <property type="term" value="F:kinase activity"/>
    <property type="evidence" value="ECO:0007669"/>
    <property type="project" value="UniProtKB-KW"/>
</dbReference>
<keyword evidence="1" id="KW-0808">Transferase</keyword>
<reference evidence="1 2" key="1">
    <citation type="submission" date="2019-04" db="EMBL/GenBank/DDBJ databases">
        <title>Azoarcus rhizosphaerae sp. nov. isolated from rhizosphere of Ficus religiosa.</title>
        <authorList>
            <person name="Lin S.-Y."/>
            <person name="Hameed A."/>
            <person name="Hsu Y.-H."/>
            <person name="Young C.-C."/>
        </authorList>
    </citation>
    <scope>NUCLEOTIDE SEQUENCE [LARGE SCALE GENOMIC DNA]</scope>
    <source>
        <strain evidence="1 2">CC-YHH848</strain>
    </source>
</reference>
<dbReference type="NCBIfam" id="TIGR04352">
    <property type="entry name" value="HprK_rel_A"/>
    <property type="match status" value="1"/>
</dbReference>
<keyword evidence="1" id="KW-0418">Kinase</keyword>
<name>A0A4S4B0N9_9RHOO</name>
<protein>
    <submittedName>
        <fullName evidence="1">HprK-related kinase A</fullName>
    </submittedName>
</protein>